<keyword evidence="3" id="KW-1185">Reference proteome</keyword>
<proteinExistence type="predicted"/>
<protein>
    <submittedName>
        <fullName evidence="2">Uncharacterized protein</fullName>
    </submittedName>
</protein>
<organism evidence="2 3">
    <name type="scientific">Sphingobacterium athyrii</name>
    <dbReference type="NCBI Taxonomy" id="2152717"/>
    <lineage>
        <taxon>Bacteria</taxon>
        <taxon>Pseudomonadati</taxon>
        <taxon>Bacteroidota</taxon>
        <taxon>Sphingobacteriia</taxon>
        <taxon>Sphingobacteriales</taxon>
        <taxon>Sphingobacteriaceae</taxon>
        <taxon>Sphingobacterium</taxon>
    </lineage>
</organism>
<sequence>MANPFGPHSITAQLVPAGKAKVLRERIDIHLVRDTVDYDYQSLFNIEYIIHAEENMDFPLVFLALNLDGLENVTVNQKEIKSIPLDQKNPKLPFLRFKDGYYEISYGNAEWEQINLNDAFYFTAKLHKGENSIKIQYRALMGYDRRDILTKYEIEYLLFPSKYWSSFGPIDLYLHTGNKMKAYAQNLGAPKQQTDTLVHWIIESPGKQSSFKIEVGEKIAFPAKALLWIHPEVLALIGSILLLYLHIRYIYKKYKTGAYRYALLLGNLIVPASFYGFCWFWTSLANYLVNGIFAHNARGYILLVLFTLPLIYIIYGLALFVVDRSIRAKFQQRQPE</sequence>
<feature type="transmembrane region" description="Helical" evidence="1">
    <location>
        <begin position="302"/>
        <end position="322"/>
    </location>
</feature>
<dbReference type="Proteomes" id="UP000250831">
    <property type="component" value="Unassembled WGS sequence"/>
</dbReference>
<evidence type="ECO:0000313" key="2">
    <source>
        <dbReference type="EMBL" id="PUV21484.1"/>
    </source>
</evidence>
<reference evidence="2 3" key="1">
    <citation type="submission" date="2018-04" db="EMBL/GenBank/DDBJ databases">
        <title>Sphingobacterium sp. M46 Genome.</title>
        <authorList>
            <person name="Cheng J."/>
            <person name="Li Y."/>
        </authorList>
    </citation>
    <scope>NUCLEOTIDE SEQUENCE [LARGE SCALE GENOMIC DNA]</scope>
    <source>
        <strain evidence="2 3">M46</strain>
    </source>
</reference>
<keyword evidence="1" id="KW-0472">Membrane</keyword>
<keyword evidence="1" id="KW-0812">Transmembrane</keyword>
<feature type="transmembrane region" description="Helical" evidence="1">
    <location>
        <begin position="225"/>
        <end position="247"/>
    </location>
</feature>
<name>A0A363NL31_9SPHI</name>
<keyword evidence="1" id="KW-1133">Transmembrane helix</keyword>
<accession>A0A363NL31</accession>
<evidence type="ECO:0000313" key="3">
    <source>
        <dbReference type="Proteomes" id="UP000250831"/>
    </source>
</evidence>
<feature type="transmembrane region" description="Helical" evidence="1">
    <location>
        <begin position="259"/>
        <end position="282"/>
    </location>
</feature>
<evidence type="ECO:0000256" key="1">
    <source>
        <dbReference type="SAM" id="Phobius"/>
    </source>
</evidence>
<dbReference type="AlphaFoldDB" id="A0A363NL31"/>
<gene>
    <name evidence="2" type="ORF">DCO56_27155</name>
</gene>
<comment type="caution">
    <text evidence="2">The sequence shown here is derived from an EMBL/GenBank/DDBJ whole genome shotgun (WGS) entry which is preliminary data.</text>
</comment>
<dbReference type="EMBL" id="QCXX01000010">
    <property type="protein sequence ID" value="PUV21484.1"/>
    <property type="molecule type" value="Genomic_DNA"/>
</dbReference>